<dbReference type="EMBL" id="LGRX02012185">
    <property type="protein sequence ID" value="KAK3267805.1"/>
    <property type="molecule type" value="Genomic_DNA"/>
</dbReference>
<organism evidence="2 3">
    <name type="scientific">Cymbomonas tetramitiformis</name>
    <dbReference type="NCBI Taxonomy" id="36881"/>
    <lineage>
        <taxon>Eukaryota</taxon>
        <taxon>Viridiplantae</taxon>
        <taxon>Chlorophyta</taxon>
        <taxon>Pyramimonadophyceae</taxon>
        <taxon>Pyramimonadales</taxon>
        <taxon>Pyramimonadaceae</taxon>
        <taxon>Cymbomonas</taxon>
    </lineage>
</organism>
<name>A0AAE0FXN8_9CHLO</name>
<sequence>MSKQLEAIEDKASEEYVPKLAEVNKHEKDCQKYKVLDEAALAVTDLKCGKSAAEAENARSAAIQAKKEAHALRDKVNNHLAQERLDLLAKNKRLTQEQKEEQATTLEKIANSLPSKEDAKTSAKRARQDASINQLLVLYRVVREEVCGGVF</sequence>
<dbReference type="Proteomes" id="UP001190700">
    <property type="component" value="Unassembled WGS sequence"/>
</dbReference>
<protein>
    <submittedName>
        <fullName evidence="2">Uncharacterized protein</fullName>
    </submittedName>
</protein>
<dbReference type="AlphaFoldDB" id="A0AAE0FXN8"/>
<reference evidence="2 3" key="1">
    <citation type="journal article" date="2015" name="Genome Biol. Evol.">
        <title>Comparative Genomics of a Bacterivorous Green Alga Reveals Evolutionary Causalities and Consequences of Phago-Mixotrophic Mode of Nutrition.</title>
        <authorList>
            <person name="Burns J.A."/>
            <person name="Paasch A."/>
            <person name="Narechania A."/>
            <person name="Kim E."/>
        </authorList>
    </citation>
    <scope>NUCLEOTIDE SEQUENCE [LARGE SCALE GENOMIC DNA]</scope>
    <source>
        <strain evidence="2 3">PLY_AMNH</strain>
    </source>
</reference>
<evidence type="ECO:0000313" key="3">
    <source>
        <dbReference type="Proteomes" id="UP001190700"/>
    </source>
</evidence>
<accession>A0AAE0FXN8</accession>
<feature type="region of interest" description="Disordered" evidence="1">
    <location>
        <begin position="93"/>
        <end position="125"/>
    </location>
</feature>
<proteinExistence type="predicted"/>
<comment type="caution">
    <text evidence="2">The sequence shown here is derived from an EMBL/GenBank/DDBJ whole genome shotgun (WGS) entry which is preliminary data.</text>
</comment>
<evidence type="ECO:0000313" key="2">
    <source>
        <dbReference type="EMBL" id="KAK3267805.1"/>
    </source>
</evidence>
<evidence type="ECO:0000256" key="1">
    <source>
        <dbReference type="SAM" id="MobiDB-lite"/>
    </source>
</evidence>
<keyword evidence="3" id="KW-1185">Reference proteome</keyword>
<feature type="compositionally biased region" description="Basic and acidic residues" evidence="1">
    <location>
        <begin position="93"/>
        <end position="102"/>
    </location>
</feature>
<gene>
    <name evidence="2" type="ORF">CYMTET_23659</name>
</gene>